<proteinExistence type="predicted"/>
<sequence>MANVSDTQNAFERLVIQDPILPITRNAITPIIGEIRRDRSFVLVRVEDSEPTDPWNPPTSPSFKPFLWGLPSEIVVVKMDDPAGYKGWSKYRSLAMSRYLSPLIRRDPNIMVLDSLIATCLTPTFFKVCEDEKSGFAVYGELKQKAKSQYIYWLNEVRRPHFEGKFVDPSNLSLRTLPDNPDWFQELKSINFDPIIFQAEYSYSLYPQSDFVKAKELLAVFAFLDIGILEEEIPCKNFLWACESIQCSVSTLTGSFLHSFLSQFPLLRMWIKNNSAAHVFSQDLHDYEIAHDQVVKLHNKIENLKGKPFEIPSGISKRLRKRFTSCAKRNALKLAKLEIKAKALVLKIRPLIEKKLKLDGEAEVRIKEKEFFDFTWAKFHALVTWSFPHYLQIIPTPTAAQSK</sequence>
<gene>
    <name evidence="1" type="ORF">Vadar_022676</name>
</gene>
<keyword evidence="2" id="KW-1185">Reference proteome</keyword>
<reference evidence="1 2" key="1">
    <citation type="journal article" date="2021" name="Hortic Res">
        <title>High-quality reference genome and annotation aids understanding of berry development for evergreen blueberry (Vaccinium darrowii).</title>
        <authorList>
            <person name="Yu J."/>
            <person name="Hulse-Kemp A.M."/>
            <person name="Babiker E."/>
            <person name="Staton M."/>
        </authorList>
    </citation>
    <scope>NUCLEOTIDE SEQUENCE [LARGE SCALE GENOMIC DNA]</scope>
    <source>
        <strain evidence="2">cv. NJ 8807/NJ 8810</strain>
        <tissue evidence="1">Young leaf</tissue>
    </source>
</reference>
<organism evidence="1 2">
    <name type="scientific">Vaccinium darrowii</name>
    <dbReference type="NCBI Taxonomy" id="229202"/>
    <lineage>
        <taxon>Eukaryota</taxon>
        <taxon>Viridiplantae</taxon>
        <taxon>Streptophyta</taxon>
        <taxon>Embryophyta</taxon>
        <taxon>Tracheophyta</taxon>
        <taxon>Spermatophyta</taxon>
        <taxon>Magnoliopsida</taxon>
        <taxon>eudicotyledons</taxon>
        <taxon>Gunneridae</taxon>
        <taxon>Pentapetalae</taxon>
        <taxon>asterids</taxon>
        <taxon>Ericales</taxon>
        <taxon>Ericaceae</taxon>
        <taxon>Vaccinioideae</taxon>
        <taxon>Vaccinieae</taxon>
        <taxon>Vaccinium</taxon>
    </lineage>
</organism>
<name>A0ACB7ZKW3_9ERIC</name>
<dbReference type="EMBL" id="CM037159">
    <property type="protein sequence ID" value="KAH7866608.1"/>
    <property type="molecule type" value="Genomic_DNA"/>
</dbReference>
<comment type="caution">
    <text evidence="1">The sequence shown here is derived from an EMBL/GenBank/DDBJ whole genome shotgun (WGS) entry which is preliminary data.</text>
</comment>
<accession>A0ACB7ZKW3</accession>
<protein>
    <submittedName>
        <fullName evidence="1">Uncharacterized protein</fullName>
    </submittedName>
</protein>
<dbReference type="Proteomes" id="UP000828048">
    <property type="component" value="Chromosome 9"/>
</dbReference>
<evidence type="ECO:0000313" key="1">
    <source>
        <dbReference type="EMBL" id="KAH7866608.1"/>
    </source>
</evidence>
<evidence type="ECO:0000313" key="2">
    <source>
        <dbReference type="Proteomes" id="UP000828048"/>
    </source>
</evidence>